<dbReference type="GO" id="GO:0016788">
    <property type="term" value="F:hydrolase activity, acting on ester bonds"/>
    <property type="evidence" value="ECO:0007669"/>
    <property type="project" value="InterPro"/>
</dbReference>
<feature type="compositionally biased region" description="Basic and acidic residues" evidence="2">
    <location>
        <begin position="388"/>
        <end position="399"/>
    </location>
</feature>
<dbReference type="Gene3D" id="3.40.50.1110">
    <property type="entry name" value="SGNH hydrolase"/>
    <property type="match status" value="1"/>
</dbReference>
<evidence type="ECO:0000313" key="5">
    <source>
        <dbReference type="Proteomes" id="UP000298493"/>
    </source>
</evidence>
<keyword evidence="3" id="KW-0732">Signal</keyword>
<reference evidence="4 5" key="1">
    <citation type="submission" date="2019-04" db="EMBL/GenBank/DDBJ databases">
        <title>High contiguity whole genome sequence and gene annotation resource for two Venturia nashicola isolates.</title>
        <authorList>
            <person name="Prokchorchik M."/>
            <person name="Won K."/>
            <person name="Lee Y."/>
            <person name="Choi E.D."/>
            <person name="Segonzac C."/>
            <person name="Sohn K.H."/>
        </authorList>
    </citation>
    <scope>NUCLEOTIDE SEQUENCE [LARGE SCALE GENOMIC DNA]</scope>
    <source>
        <strain evidence="4 5">PRI2</strain>
    </source>
</reference>
<evidence type="ECO:0000256" key="2">
    <source>
        <dbReference type="SAM" id="MobiDB-lite"/>
    </source>
</evidence>
<dbReference type="InterPro" id="IPR036514">
    <property type="entry name" value="SGNH_hydro_sf"/>
</dbReference>
<keyword evidence="1" id="KW-0378">Hydrolase</keyword>
<proteinExistence type="predicted"/>
<sequence length="399" mass="44808">MKIQHSFVPVALCAWAVAGDVNECRTSWPGWKGIKYMFVFGDSYTQTGFNPSGIQPSLGNPLGNPPYPGWTSSNGPNWVDYLTVEYNSSNLLTYNFADGGATIDAKLAKPWKPEVLSLSDQVEKRYLKNYANKPPQAPWAPSNSLFAFWIGINDVGDTYWEKNTSRVDKLFEKYTSLVEEVYQTGARNFVFLGVPPLERTPFTSGNKEKVELEIKAVKSWNSDLVKMSDALRARHPDTTSLVFQTIDVYNRVLDNPLSYPQTKGLKDTKDFCGVYPNMRSSTLDRYTQEMITRYPIPHGIADSRVVSNNGKNEVLLGEPGSCKYKNSEYFWYNDMHPTSPIHEATAAELSKLLAKWPSNTGKTCVANAPVVKTASGKVGRRTMGRKRRGDEGLHEFYES</sequence>
<name>A0A4Z1NQN2_9PEZI</name>
<organism evidence="4 5">
    <name type="scientific">Venturia nashicola</name>
    <dbReference type="NCBI Taxonomy" id="86259"/>
    <lineage>
        <taxon>Eukaryota</taxon>
        <taxon>Fungi</taxon>
        <taxon>Dikarya</taxon>
        <taxon>Ascomycota</taxon>
        <taxon>Pezizomycotina</taxon>
        <taxon>Dothideomycetes</taxon>
        <taxon>Pleosporomycetidae</taxon>
        <taxon>Venturiales</taxon>
        <taxon>Venturiaceae</taxon>
        <taxon>Venturia</taxon>
    </lineage>
</organism>
<feature type="chain" id="PRO_5021279813" evidence="3">
    <location>
        <begin position="20"/>
        <end position="399"/>
    </location>
</feature>
<dbReference type="InterPro" id="IPR051058">
    <property type="entry name" value="GDSL_Est/Lipase"/>
</dbReference>
<dbReference type="STRING" id="86259.A0A4Z1NQN2"/>
<dbReference type="Pfam" id="PF00657">
    <property type="entry name" value="Lipase_GDSL"/>
    <property type="match status" value="1"/>
</dbReference>
<evidence type="ECO:0000313" key="4">
    <source>
        <dbReference type="EMBL" id="TID16981.1"/>
    </source>
</evidence>
<gene>
    <name evidence="4" type="ORF">E6O75_ATG09747</name>
</gene>
<dbReference type="PANTHER" id="PTHR45648">
    <property type="entry name" value="GDSL LIPASE/ACYLHYDROLASE FAMILY PROTEIN (AFU_ORTHOLOGUE AFUA_4G14700)"/>
    <property type="match status" value="1"/>
</dbReference>
<accession>A0A4Z1NQN2</accession>
<dbReference type="InterPro" id="IPR001087">
    <property type="entry name" value="GDSL"/>
</dbReference>
<feature type="signal peptide" evidence="3">
    <location>
        <begin position="1"/>
        <end position="19"/>
    </location>
</feature>
<evidence type="ECO:0000256" key="1">
    <source>
        <dbReference type="ARBA" id="ARBA00022801"/>
    </source>
</evidence>
<dbReference type="CDD" id="cd01846">
    <property type="entry name" value="fatty_acyltransferase_like"/>
    <property type="match status" value="1"/>
</dbReference>
<dbReference type="SUPFAM" id="SSF52266">
    <property type="entry name" value="SGNH hydrolase"/>
    <property type="match status" value="1"/>
</dbReference>
<keyword evidence="5" id="KW-1185">Reference proteome</keyword>
<comment type="caution">
    <text evidence="4">The sequence shown here is derived from an EMBL/GenBank/DDBJ whole genome shotgun (WGS) entry which is preliminary data.</text>
</comment>
<feature type="region of interest" description="Disordered" evidence="2">
    <location>
        <begin position="376"/>
        <end position="399"/>
    </location>
</feature>
<evidence type="ECO:0000256" key="3">
    <source>
        <dbReference type="SAM" id="SignalP"/>
    </source>
</evidence>
<dbReference type="PANTHER" id="PTHR45648:SF85">
    <property type="entry name" value="A, PUTATIVE (AFU_ORTHOLOGUE AFUA_2G10760)-RELATED"/>
    <property type="match status" value="1"/>
</dbReference>
<dbReference type="EMBL" id="SNSC02000017">
    <property type="protein sequence ID" value="TID16981.1"/>
    <property type="molecule type" value="Genomic_DNA"/>
</dbReference>
<protein>
    <submittedName>
        <fullName evidence="4">Carbohydrate esterase family 16 protein</fullName>
    </submittedName>
</protein>
<feature type="compositionally biased region" description="Basic residues" evidence="2">
    <location>
        <begin position="378"/>
        <end position="387"/>
    </location>
</feature>
<dbReference type="AlphaFoldDB" id="A0A4Z1NQN2"/>
<dbReference type="Proteomes" id="UP000298493">
    <property type="component" value="Unassembled WGS sequence"/>
</dbReference>